<reference evidence="2" key="1">
    <citation type="journal article" date="2019" name="Int. J. Syst. Evol. Microbiol.">
        <title>The Global Catalogue of Microorganisms (GCM) 10K type strain sequencing project: providing services to taxonomists for standard genome sequencing and annotation.</title>
        <authorList>
            <consortium name="The Broad Institute Genomics Platform"/>
            <consortium name="The Broad Institute Genome Sequencing Center for Infectious Disease"/>
            <person name="Wu L."/>
            <person name="Ma J."/>
        </authorList>
    </citation>
    <scope>NUCLEOTIDE SEQUENCE [LARGE SCALE GENOMIC DNA]</scope>
    <source>
        <strain evidence="2">CGMCC 1.10106</strain>
    </source>
</reference>
<evidence type="ECO:0000313" key="1">
    <source>
        <dbReference type="EMBL" id="GGA38317.1"/>
    </source>
</evidence>
<protein>
    <submittedName>
        <fullName evidence="1">Uncharacterized protein</fullName>
    </submittedName>
</protein>
<dbReference type="Proteomes" id="UP000618591">
    <property type="component" value="Unassembled WGS sequence"/>
</dbReference>
<proteinExistence type="predicted"/>
<organism evidence="1 2">
    <name type="scientific">Sphingomonas psychrolutea</name>
    <dbReference type="NCBI Taxonomy" id="1259676"/>
    <lineage>
        <taxon>Bacteria</taxon>
        <taxon>Pseudomonadati</taxon>
        <taxon>Pseudomonadota</taxon>
        <taxon>Alphaproteobacteria</taxon>
        <taxon>Sphingomonadales</taxon>
        <taxon>Sphingomonadaceae</taxon>
        <taxon>Sphingomonas</taxon>
    </lineage>
</organism>
<evidence type="ECO:0000313" key="2">
    <source>
        <dbReference type="Proteomes" id="UP000618591"/>
    </source>
</evidence>
<keyword evidence="2" id="KW-1185">Reference proteome</keyword>
<sequence length="97" mass="11123">MHQQARIAPRFGILRDIKTRNKLVAIVDAKIGDQHRGATATNYRLQIERILSQQPEQAMAESHVSETSDRLLIWAVKALRRKHMIAETEELARITPN</sequence>
<gene>
    <name evidence="1" type="ORF">GCM10011395_05760</name>
</gene>
<accession>A0ABQ1G7X3</accession>
<dbReference type="EMBL" id="BMDW01000003">
    <property type="protein sequence ID" value="GGA38317.1"/>
    <property type="molecule type" value="Genomic_DNA"/>
</dbReference>
<name>A0ABQ1G7X3_9SPHN</name>
<comment type="caution">
    <text evidence="1">The sequence shown here is derived from an EMBL/GenBank/DDBJ whole genome shotgun (WGS) entry which is preliminary data.</text>
</comment>